<keyword evidence="1" id="KW-1133">Transmembrane helix</keyword>
<proteinExistence type="predicted"/>
<sequence length="54" mass="5570">MHGRGLVDISPLRRAQMETLIMPEAASPAAFALVALGMVLTPGSIATLLAGRPV</sequence>
<accession>A0ABS4EJ54</accession>
<evidence type="ECO:0000313" key="2">
    <source>
        <dbReference type="EMBL" id="MBP1857957.1"/>
    </source>
</evidence>
<evidence type="ECO:0000256" key="1">
    <source>
        <dbReference type="SAM" id="Phobius"/>
    </source>
</evidence>
<protein>
    <submittedName>
        <fullName evidence="2">Uncharacterized protein</fullName>
    </submittedName>
</protein>
<reference evidence="2 3" key="1">
    <citation type="submission" date="2021-03" db="EMBL/GenBank/DDBJ databases">
        <title>Genomic Encyclopedia of Type Strains, Phase IV (KMG-IV): sequencing the most valuable type-strain genomes for metagenomic binning, comparative biology and taxonomic classification.</title>
        <authorList>
            <person name="Goeker M."/>
        </authorList>
    </citation>
    <scope>NUCLEOTIDE SEQUENCE [LARGE SCALE GENOMIC DNA]</scope>
    <source>
        <strain evidence="2 3">DSM 26427</strain>
    </source>
</reference>
<evidence type="ECO:0000313" key="3">
    <source>
        <dbReference type="Proteomes" id="UP000823786"/>
    </source>
</evidence>
<keyword evidence="3" id="KW-1185">Reference proteome</keyword>
<feature type="transmembrane region" description="Helical" evidence="1">
    <location>
        <begin position="29"/>
        <end position="50"/>
    </location>
</feature>
<dbReference type="EMBL" id="JAGGJV010000002">
    <property type="protein sequence ID" value="MBP1857957.1"/>
    <property type="molecule type" value="Genomic_DNA"/>
</dbReference>
<comment type="caution">
    <text evidence="2">The sequence shown here is derived from an EMBL/GenBank/DDBJ whole genome shotgun (WGS) entry which is preliminary data.</text>
</comment>
<organism evidence="2 3">
    <name type="scientific">Rhizobium herbae</name>
    <dbReference type="NCBI Taxonomy" id="508661"/>
    <lineage>
        <taxon>Bacteria</taxon>
        <taxon>Pseudomonadati</taxon>
        <taxon>Pseudomonadota</taxon>
        <taxon>Alphaproteobacteria</taxon>
        <taxon>Hyphomicrobiales</taxon>
        <taxon>Rhizobiaceae</taxon>
        <taxon>Rhizobium/Agrobacterium group</taxon>
        <taxon>Rhizobium</taxon>
    </lineage>
</organism>
<name>A0ABS4EJ54_9HYPH</name>
<keyword evidence="1" id="KW-0472">Membrane</keyword>
<gene>
    <name evidence="2" type="ORF">J2Z75_001453</name>
</gene>
<dbReference type="RefSeq" id="WP_209849795.1">
    <property type="nucleotide sequence ID" value="NZ_JAGGJV010000002.1"/>
</dbReference>
<dbReference type="Proteomes" id="UP000823786">
    <property type="component" value="Unassembled WGS sequence"/>
</dbReference>
<keyword evidence="1" id="KW-0812">Transmembrane</keyword>